<dbReference type="PROSITE" id="PS00761">
    <property type="entry name" value="SPASE_I_3"/>
    <property type="match status" value="1"/>
</dbReference>
<dbReference type="EC" id="3.4.21.89" evidence="3 6"/>
<feature type="active site" evidence="5">
    <location>
        <position position="86"/>
    </location>
</feature>
<organism evidence="8 9">
    <name type="scientific">candidate division WWE3 bacterium CG08_land_8_20_14_0_20_41_15</name>
    <dbReference type="NCBI Taxonomy" id="1975086"/>
    <lineage>
        <taxon>Bacteria</taxon>
        <taxon>Katanobacteria</taxon>
    </lineage>
</organism>
<feature type="transmembrane region" description="Helical" evidence="6">
    <location>
        <begin position="7"/>
        <end position="33"/>
    </location>
</feature>
<dbReference type="CDD" id="cd06530">
    <property type="entry name" value="S26_SPase_I"/>
    <property type="match status" value="1"/>
</dbReference>
<dbReference type="GO" id="GO:0016020">
    <property type="term" value="C:membrane"/>
    <property type="evidence" value="ECO:0007669"/>
    <property type="project" value="UniProtKB-SubCell"/>
</dbReference>
<name>A0A2H0XBT2_UNCKA</name>
<dbReference type="AlphaFoldDB" id="A0A2H0XBT2"/>
<accession>A0A2H0XBT2</accession>
<dbReference type="PANTHER" id="PTHR43390:SF1">
    <property type="entry name" value="CHLOROPLAST PROCESSING PEPTIDASE"/>
    <property type="match status" value="1"/>
</dbReference>
<dbReference type="GO" id="GO:0004252">
    <property type="term" value="F:serine-type endopeptidase activity"/>
    <property type="evidence" value="ECO:0007669"/>
    <property type="project" value="InterPro"/>
</dbReference>
<proteinExistence type="inferred from homology"/>
<dbReference type="Proteomes" id="UP000231098">
    <property type="component" value="Unassembled WGS sequence"/>
</dbReference>
<dbReference type="Gene3D" id="2.10.109.10">
    <property type="entry name" value="Umud Fragment, subunit A"/>
    <property type="match status" value="1"/>
</dbReference>
<keyword evidence="6" id="KW-1133">Transmembrane helix</keyword>
<dbReference type="GO" id="GO:0006465">
    <property type="term" value="P:signal peptide processing"/>
    <property type="evidence" value="ECO:0007669"/>
    <property type="project" value="InterPro"/>
</dbReference>
<comment type="similarity">
    <text evidence="2 6">Belongs to the peptidase S26 family.</text>
</comment>
<keyword evidence="6" id="KW-0812">Transmembrane</keyword>
<keyword evidence="4 6" id="KW-0378">Hydrolase</keyword>
<dbReference type="InterPro" id="IPR019758">
    <property type="entry name" value="Pept_S26A_signal_pept_1_CS"/>
</dbReference>
<dbReference type="GO" id="GO:0009003">
    <property type="term" value="F:signal peptidase activity"/>
    <property type="evidence" value="ECO:0007669"/>
    <property type="project" value="UniProtKB-EC"/>
</dbReference>
<comment type="catalytic activity">
    <reaction evidence="1 6">
        <text>Cleavage of hydrophobic, N-terminal signal or leader sequences from secreted and periplasmic proteins.</text>
        <dbReference type="EC" id="3.4.21.89"/>
    </reaction>
</comment>
<dbReference type="InterPro" id="IPR000223">
    <property type="entry name" value="Pept_S26A_signal_pept_1"/>
</dbReference>
<sequence>MFKALKGLLVAAGDFMETFLFFSAILVVFYFFFAIPHEVVGDSMLPNFVNGEHLLTNKILYSVKEPQRGDVVTFKFPKAPQFDYIKRIVGLPEEQIMLKDNKIYIYNKENPEGFVLNETYLPEGTITAGKSFLPEGKKVLIPKNNYITFGDNRSRSSDSREWGFVPRRNLIGKAWVRYWPPKELGLIKNPTY</sequence>
<comment type="caution">
    <text evidence="8">The sequence shown here is derived from an EMBL/GenBank/DDBJ whole genome shotgun (WGS) entry which is preliminary data.</text>
</comment>
<evidence type="ECO:0000313" key="8">
    <source>
        <dbReference type="EMBL" id="PIS21629.1"/>
    </source>
</evidence>
<dbReference type="SUPFAM" id="SSF51306">
    <property type="entry name" value="LexA/Signal peptidase"/>
    <property type="match status" value="1"/>
</dbReference>
<dbReference type="NCBIfam" id="TIGR02227">
    <property type="entry name" value="sigpep_I_bact"/>
    <property type="match status" value="1"/>
</dbReference>
<evidence type="ECO:0000256" key="4">
    <source>
        <dbReference type="ARBA" id="ARBA00022801"/>
    </source>
</evidence>
<evidence type="ECO:0000256" key="2">
    <source>
        <dbReference type="ARBA" id="ARBA00009370"/>
    </source>
</evidence>
<evidence type="ECO:0000256" key="3">
    <source>
        <dbReference type="ARBA" id="ARBA00013208"/>
    </source>
</evidence>
<feature type="active site" evidence="5">
    <location>
        <position position="43"/>
    </location>
</feature>
<dbReference type="InterPro" id="IPR036286">
    <property type="entry name" value="LexA/Signal_pep-like_sf"/>
</dbReference>
<keyword evidence="6" id="KW-0472">Membrane</keyword>
<dbReference type="InterPro" id="IPR019533">
    <property type="entry name" value="Peptidase_S26"/>
</dbReference>
<reference evidence="9" key="1">
    <citation type="submission" date="2017-09" db="EMBL/GenBank/DDBJ databases">
        <title>Depth-based differentiation of microbial function through sediment-hosted aquifers and enrichment of novel symbionts in the deep terrestrial subsurface.</title>
        <authorList>
            <person name="Probst A.J."/>
            <person name="Ladd B."/>
            <person name="Jarett J.K."/>
            <person name="Geller-Mcgrath D.E."/>
            <person name="Sieber C.M.K."/>
            <person name="Emerson J.B."/>
            <person name="Anantharaman K."/>
            <person name="Thomas B.C."/>
            <person name="Malmstrom R."/>
            <person name="Stieglmeier M."/>
            <person name="Klingl A."/>
            <person name="Woyke T."/>
            <person name="Ryan C.M."/>
            <person name="Banfield J.F."/>
        </authorList>
    </citation>
    <scope>NUCLEOTIDE SEQUENCE [LARGE SCALE GENOMIC DNA]</scope>
</reference>
<evidence type="ECO:0000256" key="5">
    <source>
        <dbReference type="PIRSR" id="PIRSR600223-1"/>
    </source>
</evidence>
<dbReference type="PRINTS" id="PR00727">
    <property type="entry name" value="LEADERPTASE"/>
</dbReference>
<evidence type="ECO:0000313" key="9">
    <source>
        <dbReference type="Proteomes" id="UP000231098"/>
    </source>
</evidence>
<comment type="subcellular location">
    <subcellularLocation>
        <location evidence="6">Membrane</location>
        <topology evidence="6">Single-pass type II membrane protein</topology>
    </subcellularLocation>
</comment>
<dbReference type="EMBL" id="PEYV01000029">
    <property type="protein sequence ID" value="PIS21629.1"/>
    <property type="molecule type" value="Genomic_DNA"/>
</dbReference>
<keyword evidence="6" id="KW-0645">Protease</keyword>
<protein>
    <recommendedName>
        <fullName evidence="3 6">Signal peptidase I</fullName>
        <ecNumber evidence="3 6">3.4.21.89</ecNumber>
    </recommendedName>
</protein>
<dbReference type="Pfam" id="PF10502">
    <property type="entry name" value="Peptidase_S26"/>
    <property type="match status" value="1"/>
</dbReference>
<feature type="domain" description="Peptidase S26" evidence="7">
    <location>
        <begin position="15"/>
        <end position="179"/>
    </location>
</feature>
<dbReference type="PANTHER" id="PTHR43390">
    <property type="entry name" value="SIGNAL PEPTIDASE I"/>
    <property type="match status" value="1"/>
</dbReference>
<evidence type="ECO:0000259" key="7">
    <source>
        <dbReference type="Pfam" id="PF10502"/>
    </source>
</evidence>
<evidence type="ECO:0000256" key="6">
    <source>
        <dbReference type="RuleBase" id="RU362042"/>
    </source>
</evidence>
<gene>
    <name evidence="8" type="primary">lepB</name>
    <name evidence="8" type="ORF">COT51_01840</name>
</gene>
<evidence type="ECO:0000256" key="1">
    <source>
        <dbReference type="ARBA" id="ARBA00000677"/>
    </source>
</evidence>